<dbReference type="SMART" id="SM01097">
    <property type="entry name" value="CPSase_sm_chain"/>
    <property type="match status" value="1"/>
</dbReference>
<dbReference type="GO" id="GO:0004087">
    <property type="term" value="F:carbamoyl-phosphate synthase (ammonia) activity"/>
    <property type="evidence" value="ECO:0007669"/>
    <property type="project" value="UniProtKB-EC"/>
</dbReference>
<dbReference type="SUPFAM" id="SSF52021">
    <property type="entry name" value="Carbamoyl phosphate synthetase, small subunit N-terminal domain"/>
    <property type="match status" value="1"/>
</dbReference>
<dbReference type="SUPFAM" id="SSF52440">
    <property type="entry name" value="PreATP-grasp domain"/>
    <property type="match status" value="1"/>
</dbReference>
<dbReference type="AlphaFoldDB" id="A0A4Q2D6W1"/>
<dbReference type="GO" id="GO:0006541">
    <property type="term" value="P:glutamine metabolic process"/>
    <property type="evidence" value="ECO:0007669"/>
    <property type="project" value="TreeGrafter"/>
</dbReference>
<dbReference type="Gene3D" id="3.30.470.20">
    <property type="entry name" value="ATP-grasp fold, B domain"/>
    <property type="match status" value="2"/>
</dbReference>
<dbReference type="Pfam" id="PF00988">
    <property type="entry name" value="CPSase_sm_chain"/>
    <property type="match status" value="1"/>
</dbReference>
<dbReference type="PROSITE" id="PS00867">
    <property type="entry name" value="CPSASE_2"/>
    <property type="match status" value="1"/>
</dbReference>
<dbReference type="GO" id="GO:0006207">
    <property type="term" value="P:'de novo' pyrimidine nucleobase biosynthetic process"/>
    <property type="evidence" value="ECO:0007669"/>
    <property type="project" value="TreeGrafter"/>
</dbReference>
<keyword evidence="1" id="KW-0436">Ligase</keyword>
<dbReference type="InterPro" id="IPR036480">
    <property type="entry name" value="CarbP_synth_ssu_N_sf"/>
</dbReference>
<dbReference type="Proteomes" id="UP000290288">
    <property type="component" value="Unassembled WGS sequence"/>
</dbReference>
<dbReference type="Pfam" id="PF02786">
    <property type="entry name" value="CPSase_L_D2"/>
    <property type="match status" value="2"/>
</dbReference>
<keyword evidence="2" id="KW-0479">Metal-binding</keyword>
<dbReference type="GO" id="GO:0004088">
    <property type="term" value="F:carbamoyl-phosphate synthase (glutamine-hydrolyzing) activity"/>
    <property type="evidence" value="ECO:0007669"/>
    <property type="project" value="TreeGrafter"/>
</dbReference>
<dbReference type="GO" id="GO:0005524">
    <property type="term" value="F:ATP binding"/>
    <property type="evidence" value="ECO:0007669"/>
    <property type="project" value="UniProtKB-KW"/>
</dbReference>
<evidence type="ECO:0000256" key="5">
    <source>
        <dbReference type="ARBA" id="ARBA00047359"/>
    </source>
</evidence>
<dbReference type="InterPro" id="IPR036897">
    <property type="entry name" value="CarbamoylP_synth_lsu_oligo_sf"/>
</dbReference>
<dbReference type="InterPro" id="IPR027417">
    <property type="entry name" value="P-loop_NTPase"/>
</dbReference>
<dbReference type="GO" id="GO:0004070">
    <property type="term" value="F:aspartate carbamoyltransferase activity"/>
    <property type="evidence" value="ECO:0007669"/>
    <property type="project" value="TreeGrafter"/>
</dbReference>
<name>A0A4Q2D6W1_9AGAR</name>
<keyword evidence="4" id="KW-0067">ATP-binding</keyword>
<dbReference type="InterPro" id="IPR005483">
    <property type="entry name" value="CPSase_dom"/>
</dbReference>
<dbReference type="GO" id="GO:0005829">
    <property type="term" value="C:cytosol"/>
    <property type="evidence" value="ECO:0007669"/>
    <property type="project" value="TreeGrafter"/>
</dbReference>
<evidence type="ECO:0000256" key="4">
    <source>
        <dbReference type="ARBA" id="ARBA00022840"/>
    </source>
</evidence>
<dbReference type="PANTHER" id="PTHR11405:SF5">
    <property type="entry name" value="CAD PROTEIN"/>
    <property type="match status" value="1"/>
</dbReference>
<dbReference type="EMBL" id="SDEE01000579">
    <property type="protein sequence ID" value="RXW15230.1"/>
    <property type="molecule type" value="Genomic_DNA"/>
</dbReference>
<dbReference type="GO" id="GO:0006228">
    <property type="term" value="P:UTP biosynthetic process"/>
    <property type="evidence" value="ECO:0007669"/>
    <property type="project" value="TreeGrafter"/>
</dbReference>
<dbReference type="Pfam" id="PF25596">
    <property type="entry name" value="CPSase_L_D1"/>
    <property type="match status" value="1"/>
</dbReference>
<dbReference type="Gene3D" id="3.40.50.20">
    <property type="match status" value="1"/>
</dbReference>
<dbReference type="Gene3D" id="3.50.30.20">
    <property type="entry name" value="Carbamoyl-phosphate synthase small subunit, N-terminal domain"/>
    <property type="match status" value="1"/>
</dbReference>
<dbReference type="OrthoDB" id="1924069at2759"/>
<evidence type="ECO:0000256" key="1">
    <source>
        <dbReference type="ARBA" id="ARBA00022598"/>
    </source>
</evidence>
<dbReference type="GO" id="GO:0004151">
    <property type="term" value="F:dihydroorotase activity"/>
    <property type="evidence" value="ECO:0007669"/>
    <property type="project" value="TreeGrafter"/>
</dbReference>
<dbReference type="InterPro" id="IPR016185">
    <property type="entry name" value="PreATP-grasp_dom_sf"/>
</dbReference>
<dbReference type="FunFam" id="3.40.50.20:FF:000001">
    <property type="entry name" value="Carbamoyl-phosphate synthase large chain"/>
    <property type="match status" value="1"/>
</dbReference>
<dbReference type="GO" id="GO:0019240">
    <property type="term" value="P:citrulline biosynthetic process"/>
    <property type="evidence" value="ECO:0007669"/>
    <property type="project" value="TreeGrafter"/>
</dbReference>
<gene>
    <name evidence="7" type="ORF">EST38_g10625</name>
</gene>
<keyword evidence="8" id="KW-1185">Reference proteome</keyword>
<dbReference type="InterPro" id="IPR058047">
    <property type="entry name" value="CPSase_preATP-grasp"/>
</dbReference>
<dbReference type="GO" id="GO:0046872">
    <property type="term" value="F:metal ion binding"/>
    <property type="evidence" value="ECO:0007669"/>
    <property type="project" value="UniProtKB-KW"/>
</dbReference>
<dbReference type="SUPFAM" id="SSF56059">
    <property type="entry name" value="Glutathione synthetase ATP-binding domain-like"/>
    <property type="match status" value="1"/>
</dbReference>
<dbReference type="Pfam" id="PF02787">
    <property type="entry name" value="CPSase_L_D3"/>
    <property type="match status" value="1"/>
</dbReference>
<dbReference type="PANTHER" id="PTHR11405">
    <property type="entry name" value="CARBAMOYLTRANSFERASE FAMILY MEMBER"/>
    <property type="match status" value="1"/>
</dbReference>
<dbReference type="Gene3D" id="3.40.50.300">
    <property type="entry name" value="P-loop containing nucleotide triphosphate hydrolases"/>
    <property type="match status" value="1"/>
</dbReference>
<sequence length="635" mass="70212">MTLKGGPWSESKGTTSSGYQSLYTRRCVAPTSIGKTFVSLYAMEQAPLASDDDTLAYAAPTKALKTEGKVLAIILLSPPLASVWTRKSNESFLTRLTSLDNQRVARLDHICTADAVLQRSLGHRRLFRNLRLASFGVEGKSVAGECVFQTVLILQPLLGNHGVPAWPAPWDALPEHFGHNRIHIAVLVGNYTEDYRHFLAESSLGAWLKENGVLALYGVDARLTKDSRGLSIGQAGEFDYSGSQAVKALKGEGIYTIMVNLNIPTIATSKSLADKVNFSPSPKYVRKIIKYEQPDGIYVTFSGQTVLNVGIKFKDEFAELGVKVFGMPIETIITTEDRQLFADAVTEIWEKFAESRTVTNVDEAITAAKTIGYLVIVRAAYVLGACEEEYEGWKEIEYEVVRDCRDNCITVCNMENFNPLGIYTGDPIVVAPSQTLSDANYNMLRTTAVNVISHSGVVGECNIQYYALGPTSQEYCMIEVNVRLSRSSALASKATGRSLAFIAAKFGLGIPLKEIKNSVTKVTSACFEPPPDYVVVKIPRWDLKKSNWVNRLLSSSMKSVGEAMAIGRTFEESFQKAVRSIDDSFSGFVENDYVEDIDEELANPTDRRVFAINTVFRREYSVDKIRQMTNIDKRG</sequence>
<keyword evidence="3" id="KW-0547">Nucleotide-binding</keyword>
<proteinExistence type="predicted"/>
<dbReference type="PRINTS" id="PR00098">
    <property type="entry name" value="CPSASE"/>
</dbReference>
<evidence type="ECO:0000256" key="3">
    <source>
        <dbReference type="ARBA" id="ARBA00022741"/>
    </source>
</evidence>
<feature type="domain" description="Carbamoyl phosphate synthase ATP-binding" evidence="6">
    <location>
        <begin position="477"/>
        <end position="484"/>
    </location>
</feature>
<dbReference type="STRING" id="2316362.A0A4Q2D6W1"/>
<organism evidence="7 8">
    <name type="scientific">Candolleomyces aberdarensis</name>
    <dbReference type="NCBI Taxonomy" id="2316362"/>
    <lineage>
        <taxon>Eukaryota</taxon>
        <taxon>Fungi</taxon>
        <taxon>Dikarya</taxon>
        <taxon>Basidiomycota</taxon>
        <taxon>Agaricomycotina</taxon>
        <taxon>Agaricomycetes</taxon>
        <taxon>Agaricomycetidae</taxon>
        <taxon>Agaricales</taxon>
        <taxon>Agaricineae</taxon>
        <taxon>Psathyrellaceae</taxon>
        <taxon>Candolleomyces</taxon>
    </lineage>
</organism>
<dbReference type="InterPro" id="IPR005480">
    <property type="entry name" value="CPSase_lsu_oligo"/>
</dbReference>
<comment type="catalytic activity">
    <reaction evidence="5">
        <text>hydrogencarbonate + NH4(+) + 2 ATP = carbamoyl phosphate + 2 ADP + phosphate + 2 H(+)</text>
        <dbReference type="Rhea" id="RHEA:18029"/>
        <dbReference type="ChEBI" id="CHEBI:15378"/>
        <dbReference type="ChEBI" id="CHEBI:17544"/>
        <dbReference type="ChEBI" id="CHEBI:28938"/>
        <dbReference type="ChEBI" id="CHEBI:30616"/>
        <dbReference type="ChEBI" id="CHEBI:43474"/>
        <dbReference type="ChEBI" id="CHEBI:58228"/>
        <dbReference type="ChEBI" id="CHEBI:456216"/>
        <dbReference type="EC" id="6.3.4.16"/>
    </reaction>
</comment>
<protein>
    <recommendedName>
        <fullName evidence="6">Carbamoyl phosphate synthase ATP-binding domain-containing protein</fullName>
    </recommendedName>
</protein>
<dbReference type="InterPro" id="IPR005479">
    <property type="entry name" value="CPAse_ATP-bd"/>
</dbReference>
<comment type="caution">
    <text evidence="7">The sequence shown here is derived from an EMBL/GenBank/DDBJ whole genome shotgun (WGS) entry which is preliminary data.</text>
</comment>
<reference evidence="7 8" key="1">
    <citation type="submission" date="2019-01" db="EMBL/GenBank/DDBJ databases">
        <title>Draft genome sequence of Psathyrella aberdarensis IHI B618.</title>
        <authorList>
            <person name="Buettner E."/>
            <person name="Kellner H."/>
        </authorList>
    </citation>
    <scope>NUCLEOTIDE SEQUENCE [LARGE SCALE GENOMIC DNA]</scope>
    <source>
        <strain evidence="7 8">IHI B618</strain>
    </source>
</reference>
<dbReference type="Gene3D" id="1.10.1030.10">
    <property type="entry name" value="Carbamoyl-phosphate synthetase, large subunit oligomerisation domain"/>
    <property type="match status" value="1"/>
</dbReference>
<accession>A0A4Q2D6W1</accession>
<dbReference type="InterPro" id="IPR002474">
    <property type="entry name" value="CarbamoylP_synth_ssu_N"/>
</dbReference>
<evidence type="ECO:0000313" key="8">
    <source>
        <dbReference type="Proteomes" id="UP000290288"/>
    </source>
</evidence>
<evidence type="ECO:0000313" key="7">
    <source>
        <dbReference type="EMBL" id="RXW15230.1"/>
    </source>
</evidence>
<evidence type="ECO:0000259" key="6">
    <source>
        <dbReference type="PROSITE" id="PS00867"/>
    </source>
</evidence>
<evidence type="ECO:0000256" key="2">
    <source>
        <dbReference type="ARBA" id="ARBA00022723"/>
    </source>
</evidence>
<dbReference type="SUPFAM" id="SSF48108">
    <property type="entry name" value="Carbamoyl phosphate synthetase, large subunit connection domain"/>
    <property type="match status" value="1"/>
</dbReference>